<evidence type="ECO:0000256" key="4">
    <source>
        <dbReference type="ARBA" id="ARBA00022801"/>
    </source>
</evidence>
<keyword evidence="5 7" id="KW-0862">Zinc</keyword>
<evidence type="ECO:0000256" key="3">
    <source>
        <dbReference type="ARBA" id="ARBA00022723"/>
    </source>
</evidence>
<evidence type="ECO:0000313" key="8">
    <source>
        <dbReference type="EMBL" id="CAI9774034.1"/>
    </source>
</evidence>
<dbReference type="FunFam" id="2.30.34.10:FF:000001">
    <property type="entry name" value="leishmanolysin-like isoform X2"/>
    <property type="match status" value="1"/>
</dbReference>
<evidence type="ECO:0000256" key="2">
    <source>
        <dbReference type="ARBA" id="ARBA00022670"/>
    </source>
</evidence>
<dbReference type="InterPro" id="IPR001577">
    <property type="entry name" value="Peptidase_M8"/>
</dbReference>
<dbReference type="Gene3D" id="3.90.132.10">
    <property type="entry name" value="Leishmanolysin , domain 2"/>
    <property type="match status" value="1"/>
</dbReference>
<dbReference type="Pfam" id="PF01457">
    <property type="entry name" value="Peptidase_M8"/>
    <property type="match status" value="1"/>
</dbReference>
<evidence type="ECO:0000313" key="9">
    <source>
        <dbReference type="Proteomes" id="UP000834106"/>
    </source>
</evidence>
<dbReference type="GO" id="GO:0046872">
    <property type="term" value="F:metal ion binding"/>
    <property type="evidence" value="ECO:0007669"/>
    <property type="project" value="UniProtKB-KW"/>
</dbReference>
<evidence type="ECO:0000256" key="6">
    <source>
        <dbReference type="ARBA" id="ARBA00023049"/>
    </source>
</evidence>
<keyword evidence="4" id="KW-0378">Hydrolase</keyword>
<dbReference type="GO" id="GO:0006508">
    <property type="term" value="P:proteolysis"/>
    <property type="evidence" value="ECO:0007669"/>
    <property type="project" value="UniProtKB-KW"/>
</dbReference>
<dbReference type="GO" id="GO:0016020">
    <property type="term" value="C:membrane"/>
    <property type="evidence" value="ECO:0007669"/>
    <property type="project" value="InterPro"/>
</dbReference>
<dbReference type="Gene3D" id="2.30.34.10">
    <property type="entry name" value="Leishmanolysin domain 4"/>
    <property type="match status" value="1"/>
</dbReference>
<dbReference type="Gene3D" id="2.10.55.10">
    <property type="entry name" value="Leishmanolysin domain 3"/>
    <property type="match status" value="1"/>
</dbReference>
<organism evidence="8 9">
    <name type="scientific">Fraxinus pennsylvanica</name>
    <dbReference type="NCBI Taxonomy" id="56036"/>
    <lineage>
        <taxon>Eukaryota</taxon>
        <taxon>Viridiplantae</taxon>
        <taxon>Streptophyta</taxon>
        <taxon>Embryophyta</taxon>
        <taxon>Tracheophyta</taxon>
        <taxon>Spermatophyta</taxon>
        <taxon>Magnoliopsida</taxon>
        <taxon>eudicotyledons</taxon>
        <taxon>Gunneridae</taxon>
        <taxon>Pentapetalae</taxon>
        <taxon>asterids</taxon>
        <taxon>lamiids</taxon>
        <taxon>Lamiales</taxon>
        <taxon>Oleaceae</taxon>
        <taxon>Oleeae</taxon>
        <taxon>Fraxinus</taxon>
    </lineage>
</organism>
<reference evidence="8" key="1">
    <citation type="submission" date="2023-05" db="EMBL/GenBank/DDBJ databases">
        <authorList>
            <person name="Huff M."/>
        </authorList>
    </citation>
    <scope>NUCLEOTIDE SEQUENCE</scope>
</reference>
<gene>
    <name evidence="8" type="ORF">FPE_LOCUS21464</name>
</gene>
<keyword evidence="9" id="KW-1185">Reference proteome</keyword>
<dbReference type="PANTHER" id="PTHR10942">
    <property type="entry name" value="LEISHMANOLYSIN-LIKE PEPTIDASE"/>
    <property type="match status" value="1"/>
</dbReference>
<dbReference type="GO" id="GO:0005737">
    <property type="term" value="C:cytoplasm"/>
    <property type="evidence" value="ECO:0007669"/>
    <property type="project" value="TreeGrafter"/>
</dbReference>
<dbReference type="PANTHER" id="PTHR10942:SF0">
    <property type="entry name" value="LEISHMANOLYSIN-LIKE PEPTIDASE"/>
    <property type="match status" value="1"/>
</dbReference>
<proteinExistence type="inferred from homology"/>
<dbReference type="EMBL" id="OU503048">
    <property type="protein sequence ID" value="CAI9774034.1"/>
    <property type="molecule type" value="Genomic_DNA"/>
</dbReference>
<sequence>MDTLQWKKVLFLAIKHIQMPNPSNGFYLLQFGNGTSGSHWEKRLLMNEIMTGSVDTRSVVSKMTLALLEAVDGTMLITVCQIVLTGISGCTYNREAEGYCCIVSYSRELPQSARYFPEANKGAQSSLVDYCTYFVAYSDGSCTATNSARAPDRMLGEMRGSSSRCMASSLVRSGFVRGSTTQGNGCYQHRCVNNTLEVAVDGIWKVCPESGGPVTCSMSRVIVENAGKSIFPILIRKSTTIYQPEIKQLEPGNIQIKPSMIKIEIDQTLPVRQTFNSLKIVDVRVIIDEVNEDFRKERVLFRRANIKISV</sequence>
<protein>
    <submittedName>
        <fullName evidence="8">Uncharacterized protein</fullName>
    </submittedName>
</protein>
<dbReference type="GO" id="GO:0004222">
    <property type="term" value="F:metalloendopeptidase activity"/>
    <property type="evidence" value="ECO:0007669"/>
    <property type="project" value="InterPro"/>
</dbReference>
<dbReference type="Proteomes" id="UP000834106">
    <property type="component" value="Chromosome 13"/>
</dbReference>
<dbReference type="AlphaFoldDB" id="A0AAD1ZQZ0"/>
<keyword evidence="6 7" id="KW-0482">Metalloprotease</keyword>
<evidence type="ECO:0000256" key="7">
    <source>
        <dbReference type="PIRSR" id="PIRSR601577-2"/>
    </source>
</evidence>
<name>A0AAD1ZQZ0_9LAMI</name>
<evidence type="ECO:0000256" key="1">
    <source>
        <dbReference type="ARBA" id="ARBA00005860"/>
    </source>
</evidence>
<evidence type="ECO:0000256" key="5">
    <source>
        <dbReference type="ARBA" id="ARBA00022833"/>
    </source>
</evidence>
<dbReference type="SUPFAM" id="SSF55486">
    <property type="entry name" value="Metalloproteases ('zincins'), catalytic domain"/>
    <property type="match status" value="1"/>
</dbReference>
<keyword evidence="3 7" id="KW-0479">Metal-binding</keyword>
<keyword evidence="2" id="KW-0645">Protease</keyword>
<comment type="cofactor">
    <cofactor evidence="7">
        <name>Zn(2+)</name>
        <dbReference type="ChEBI" id="CHEBI:29105"/>
    </cofactor>
    <text evidence="7">Binds 1 zinc ion per subunit.</text>
</comment>
<feature type="binding site" evidence="7">
    <location>
        <position position="39"/>
    </location>
    <ligand>
        <name>Zn(2+)</name>
        <dbReference type="ChEBI" id="CHEBI:29105"/>
        <note>catalytic</note>
    </ligand>
</feature>
<comment type="similarity">
    <text evidence="1">Belongs to the peptidase M8 family.</text>
</comment>
<dbReference type="GO" id="GO:0007155">
    <property type="term" value="P:cell adhesion"/>
    <property type="evidence" value="ECO:0007669"/>
    <property type="project" value="InterPro"/>
</dbReference>
<accession>A0AAD1ZQZ0</accession>